<comment type="caution">
    <text evidence="9">The sequence shown here is derived from an EMBL/GenBank/DDBJ whole genome shotgun (WGS) entry which is preliminary data.</text>
</comment>
<dbReference type="FunFam" id="1.10.10.60:FF:000132">
    <property type="entry name" value="AraC family transcriptional regulator"/>
    <property type="match status" value="1"/>
</dbReference>
<dbReference type="PRINTS" id="PR00032">
    <property type="entry name" value="HTHARAC"/>
</dbReference>
<dbReference type="eggNOG" id="COG1917">
    <property type="taxonomic scope" value="Bacteria"/>
</dbReference>
<dbReference type="InterPro" id="IPR009057">
    <property type="entry name" value="Homeodomain-like_sf"/>
</dbReference>
<dbReference type="HOGENOM" id="CLU_697880_0_0_11"/>
<dbReference type="InterPro" id="IPR011051">
    <property type="entry name" value="RmlC_Cupin_sf"/>
</dbReference>
<dbReference type="GO" id="GO:0003700">
    <property type="term" value="F:DNA-binding transcription factor activity"/>
    <property type="evidence" value="ECO:0007669"/>
    <property type="project" value="InterPro"/>
</dbReference>
<dbReference type="InterPro" id="IPR018062">
    <property type="entry name" value="HTH_AraC-typ_CS"/>
</dbReference>
<keyword evidence="10" id="KW-1185">Reference proteome</keyword>
<feature type="region of interest" description="Disordered" evidence="7">
    <location>
        <begin position="1"/>
        <end position="71"/>
    </location>
</feature>
<evidence type="ECO:0000313" key="9">
    <source>
        <dbReference type="EMBL" id="KDN86643.1"/>
    </source>
</evidence>
<evidence type="ECO:0000256" key="7">
    <source>
        <dbReference type="SAM" id="MobiDB-lite"/>
    </source>
</evidence>
<keyword evidence="3" id="KW-0238">DNA-binding</keyword>
<evidence type="ECO:0000256" key="2">
    <source>
        <dbReference type="ARBA" id="ARBA00023015"/>
    </source>
</evidence>
<dbReference type="GO" id="GO:0043565">
    <property type="term" value="F:sequence-specific DNA binding"/>
    <property type="evidence" value="ECO:0007669"/>
    <property type="project" value="InterPro"/>
</dbReference>
<evidence type="ECO:0000256" key="3">
    <source>
        <dbReference type="ARBA" id="ARBA00023125"/>
    </source>
</evidence>
<evidence type="ECO:0000259" key="8">
    <source>
        <dbReference type="PROSITE" id="PS01124"/>
    </source>
</evidence>
<organism evidence="9 10">
    <name type="scientific">Kitasatospora cheerisanensis KCTC 2395</name>
    <dbReference type="NCBI Taxonomy" id="1348663"/>
    <lineage>
        <taxon>Bacteria</taxon>
        <taxon>Bacillati</taxon>
        <taxon>Actinomycetota</taxon>
        <taxon>Actinomycetes</taxon>
        <taxon>Kitasatosporales</taxon>
        <taxon>Streptomycetaceae</taxon>
        <taxon>Kitasatospora</taxon>
    </lineage>
</organism>
<dbReference type="InterPro" id="IPR014710">
    <property type="entry name" value="RmlC-like_jellyroll"/>
</dbReference>
<gene>
    <name evidence="9" type="ORF">KCH_16060</name>
</gene>
<accession>A0A066YYN3</accession>
<sequence>MERGDPEAGEQHQQPHQGVAVRESAQADAEPGQGQSGGGQPRQRPAVHQQPDQRLRHRAAEGRRERQPARGDVAVAAFQHEVRHHRGHQALVQVVHGVRRTPQSHPAPHAGLMRRHGTSLAAAPRGRLPLLCQPISPSRQAPADPPRPSQPSSHQKETGPSRHPLAHRARIDWHWHDVDQLITPGLGVLEVGTPHGRRVVPPHRAVWLPAGVAHTHRAHGPSELRCLVYPAATNPLGLTAPAVLAVTPLLREIVAHLTGPDAPTGRPARTLEQAALDQLAPAPELPLGLPRPTDPRLRDVAALLTADPADGRSLAELGRAVGAGERTLSRLFRRELGLGFPQWRTQLRLQHALVLLARGRSVTSTAAACGFRSPSAFIEAFRHAFGTTPGRYRQH</sequence>
<keyword evidence="1" id="KW-0678">Repressor</keyword>
<dbReference type="Pfam" id="PF12833">
    <property type="entry name" value="HTH_18"/>
    <property type="match status" value="1"/>
</dbReference>
<evidence type="ECO:0000256" key="5">
    <source>
        <dbReference type="ARBA" id="ARBA00074140"/>
    </source>
</evidence>
<feature type="domain" description="HTH araC/xylS-type" evidence="8">
    <location>
        <begin position="298"/>
        <end position="395"/>
    </location>
</feature>
<evidence type="ECO:0000256" key="1">
    <source>
        <dbReference type="ARBA" id="ARBA00022491"/>
    </source>
</evidence>
<dbReference type="Gene3D" id="2.60.120.10">
    <property type="entry name" value="Jelly Rolls"/>
    <property type="match status" value="1"/>
</dbReference>
<dbReference type="InterPro" id="IPR020449">
    <property type="entry name" value="Tscrpt_reg_AraC-type_HTH"/>
</dbReference>
<evidence type="ECO:0000313" key="10">
    <source>
        <dbReference type="Proteomes" id="UP000027178"/>
    </source>
</evidence>
<dbReference type="EMBL" id="JNBY01000063">
    <property type="protein sequence ID" value="KDN86643.1"/>
    <property type="molecule type" value="Genomic_DNA"/>
</dbReference>
<dbReference type="CDD" id="cd06124">
    <property type="entry name" value="cupin_NimR-like_N"/>
    <property type="match status" value="1"/>
</dbReference>
<dbReference type="PROSITE" id="PS01124">
    <property type="entry name" value="HTH_ARAC_FAMILY_2"/>
    <property type="match status" value="1"/>
</dbReference>
<feature type="compositionally biased region" description="Basic and acidic residues" evidence="7">
    <location>
        <begin position="1"/>
        <end position="10"/>
    </location>
</feature>
<feature type="compositionally biased region" description="Basic and acidic residues" evidence="7">
    <location>
        <begin position="51"/>
        <end position="69"/>
    </location>
</feature>
<dbReference type="PROSITE" id="PS00041">
    <property type="entry name" value="HTH_ARAC_FAMILY_1"/>
    <property type="match status" value="1"/>
</dbReference>
<name>A0A066YYN3_9ACTN</name>
<dbReference type="PANTHER" id="PTHR11019:SF199">
    <property type="entry name" value="HTH-TYPE TRANSCRIPTIONAL REGULATOR NIMR"/>
    <property type="match status" value="1"/>
</dbReference>
<proteinExistence type="predicted"/>
<dbReference type="PATRIC" id="fig|1348663.4.peg.1544"/>
<reference evidence="9 10" key="1">
    <citation type="submission" date="2014-05" db="EMBL/GenBank/DDBJ databases">
        <title>Draft Genome Sequence of Kitasatospora cheerisanensis KCTC 2395.</title>
        <authorList>
            <person name="Nam D.H."/>
        </authorList>
    </citation>
    <scope>NUCLEOTIDE SEQUENCE [LARGE SCALE GENOMIC DNA]</scope>
    <source>
        <strain evidence="9 10">KCTC 2395</strain>
    </source>
</reference>
<protein>
    <recommendedName>
        <fullName evidence="5">HTH-type transcriptional regulator RipA</fullName>
    </recommendedName>
    <alternativeName>
        <fullName evidence="6">Repressor of iron proteins A</fullName>
    </alternativeName>
</protein>
<dbReference type="AlphaFoldDB" id="A0A066YYN3"/>
<evidence type="ECO:0000256" key="4">
    <source>
        <dbReference type="ARBA" id="ARBA00023163"/>
    </source>
</evidence>
<keyword evidence="4" id="KW-0804">Transcription</keyword>
<dbReference type="PANTHER" id="PTHR11019">
    <property type="entry name" value="HTH-TYPE TRANSCRIPTIONAL REGULATOR NIMR"/>
    <property type="match status" value="1"/>
</dbReference>
<dbReference type="SUPFAM" id="SSF46689">
    <property type="entry name" value="Homeodomain-like"/>
    <property type="match status" value="1"/>
</dbReference>
<dbReference type="eggNOG" id="COG2207">
    <property type="taxonomic scope" value="Bacteria"/>
</dbReference>
<feature type="region of interest" description="Disordered" evidence="7">
    <location>
        <begin position="130"/>
        <end position="164"/>
    </location>
</feature>
<dbReference type="InterPro" id="IPR018060">
    <property type="entry name" value="HTH_AraC"/>
</dbReference>
<evidence type="ECO:0000256" key="6">
    <source>
        <dbReference type="ARBA" id="ARBA00079449"/>
    </source>
</evidence>
<keyword evidence="2" id="KW-0805">Transcription regulation</keyword>
<dbReference type="Gene3D" id="1.10.10.60">
    <property type="entry name" value="Homeodomain-like"/>
    <property type="match status" value="1"/>
</dbReference>
<dbReference type="Proteomes" id="UP000027178">
    <property type="component" value="Unassembled WGS sequence"/>
</dbReference>
<dbReference type="SMART" id="SM00342">
    <property type="entry name" value="HTH_ARAC"/>
    <property type="match status" value="1"/>
</dbReference>
<dbReference type="SUPFAM" id="SSF51182">
    <property type="entry name" value="RmlC-like cupins"/>
    <property type="match status" value="1"/>
</dbReference>